<evidence type="ECO:0008006" key="4">
    <source>
        <dbReference type="Google" id="ProtNLM"/>
    </source>
</evidence>
<organism evidence="2 3">
    <name type="scientific">Enterocloster lavalensis</name>
    <dbReference type="NCBI Taxonomy" id="460384"/>
    <lineage>
        <taxon>Bacteria</taxon>
        <taxon>Bacillati</taxon>
        <taxon>Bacillota</taxon>
        <taxon>Clostridia</taxon>
        <taxon>Lachnospirales</taxon>
        <taxon>Lachnospiraceae</taxon>
        <taxon>Enterocloster</taxon>
    </lineage>
</organism>
<dbReference type="EMBL" id="FOIM01000044">
    <property type="protein sequence ID" value="SEU17854.1"/>
    <property type="molecule type" value="Genomic_DNA"/>
</dbReference>
<dbReference type="PANTHER" id="PTHR37826:SF3">
    <property type="entry name" value="J DOMAIN-CONTAINING PROTEIN"/>
    <property type="match status" value="1"/>
</dbReference>
<accession>A0A1I0K471</accession>
<evidence type="ECO:0000256" key="1">
    <source>
        <dbReference type="SAM" id="Phobius"/>
    </source>
</evidence>
<protein>
    <recommendedName>
        <fullName evidence="4">TFIIB-type zinc ribbon-containing protein</fullName>
    </recommendedName>
</protein>
<evidence type="ECO:0000313" key="3">
    <source>
        <dbReference type="Proteomes" id="UP000198508"/>
    </source>
</evidence>
<proteinExistence type="predicted"/>
<keyword evidence="1" id="KW-0472">Membrane</keyword>
<dbReference type="Gene3D" id="2.20.28.30">
    <property type="entry name" value="RNA polymerase ii, chain L"/>
    <property type="match status" value="2"/>
</dbReference>
<dbReference type="PANTHER" id="PTHR37826">
    <property type="entry name" value="FLOTILLIN BAND_7_5 DOMAIN PROTEIN"/>
    <property type="match status" value="1"/>
</dbReference>
<keyword evidence="1" id="KW-1133">Transmembrane helix</keyword>
<feature type="transmembrane region" description="Helical" evidence="1">
    <location>
        <begin position="443"/>
        <end position="464"/>
    </location>
</feature>
<sequence>MATITYKCPNCDGGLLFDPSTQKYHCEYCQSSFSQEELDALAPASASDTAVPTGMEAEGALGGGAGAGGAMAGAGGAVAGGAMAGSAVAGGAMAGGAGAGGAVAGSAGTGGVMAGSAGAGGAMAGAGGAVAGGAMAGRAGAGDAAPRAADAFSGGAAREPGEDSDGYAQDAAYQGDAMLYTCPSCGAEIVTDATTAATFCYYCHNPVVLSGRLTGTYQPDFAIPFQIDRKRAQEVFSQWIAKKKFVPREFYSPKQIETMTGVYFPYWLFSCKVDGSVQGQGTKLRVWTAGNLRYTETKIYDIARQGTVEVNNVARNALKKANRRLVDGVQPFEMGEMQRFSMGYLSGFMAENRDMERNTFETEVSQEVRDFAVSGLKSQGTAYDRVQITNQRAEISEGFWQYALLPVWTLTYKERQGGKIYYFAMNGQTGKVCGELPVDKGKLMILFASIFLPLLIILLILGYII</sequence>
<dbReference type="Proteomes" id="UP000198508">
    <property type="component" value="Unassembled WGS sequence"/>
</dbReference>
<reference evidence="3" key="1">
    <citation type="submission" date="2016-10" db="EMBL/GenBank/DDBJ databases">
        <authorList>
            <person name="Varghese N."/>
            <person name="Submissions S."/>
        </authorList>
    </citation>
    <scope>NUCLEOTIDE SEQUENCE [LARGE SCALE GENOMIC DNA]</scope>
    <source>
        <strain evidence="3">NLAE-zl-G277</strain>
    </source>
</reference>
<dbReference type="AlphaFoldDB" id="A0A1I0K471"/>
<dbReference type="STRING" id="460384.SAMN05216313_14416"/>
<gene>
    <name evidence="2" type="ORF">SAMN05216313_14416</name>
</gene>
<keyword evidence="1" id="KW-0812">Transmembrane</keyword>
<keyword evidence="3" id="KW-1185">Reference proteome</keyword>
<evidence type="ECO:0000313" key="2">
    <source>
        <dbReference type="EMBL" id="SEU17854.1"/>
    </source>
</evidence>
<name>A0A1I0K471_9FIRM</name>